<dbReference type="Gramene" id="AET5Gv20497400.12">
    <property type="protein sequence ID" value="AET5Gv20497400.12"/>
    <property type="gene ID" value="AET5Gv20497400"/>
</dbReference>
<evidence type="ECO:0000313" key="2">
    <source>
        <dbReference type="EnsemblPlants" id="AET5Gv20497400.24"/>
    </source>
</evidence>
<dbReference type="EnsemblPlants" id="AET5Gv20497400.12">
    <property type="protein sequence ID" value="AET5Gv20497400.12"/>
    <property type="gene ID" value="AET5Gv20497400"/>
</dbReference>
<dbReference type="Gramene" id="AET5Gv20497400.24">
    <property type="protein sequence ID" value="AET5Gv20497400.24"/>
    <property type="gene ID" value="AET5Gv20497400"/>
</dbReference>
<reference evidence="2" key="3">
    <citation type="journal article" date="2017" name="Nature">
        <title>Genome sequence of the progenitor of the wheat D genome Aegilops tauschii.</title>
        <authorList>
            <person name="Luo M.C."/>
            <person name="Gu Y.Q."/>
            <person name="Puiu D."/>
            <person name="Wang H."/>
            <person name="Twardziok S.O."/>
            <person name="Deal K.R."/>
            <person name="Huo N."/>
            <person name="Zhu T."/>
            <person name="Wang L."/>
            <person name="Wang Y."/>
            <person name="McGuire P.E."/>
            <person name="Liu S."/>
            <person name="Long H."/>
            <person name="Ramasamy R.K."/>
            <person name="Rodriguez J.C."/>
            <person name="Van S.L."/>
            <person name="Yuan L."/>
            <person name="Wang Z."/>
            <person name="Xia Z."/>
            <person name="Xiao L."/>
            <person name="Anderson O.D."/>
            <person name="Ouyang S."/>
            <person name="Liang Y."/>
            <person name="Zimin A.V."/>
            <person name="Pertea G."/>
            <person name="Qi P."/>
            <person name="Bennetzen J.L."/>
            <person name="Dai X."/>
            <person name="Dawson M.W."/>
            <person name="Muller H.G."/>
            <person name="Kugler K."/>
            <person name="Rivarola-Duarte L."/>
            <person name="Spannagl M."/>
            <person name="Mayer K.F.X."/>
            <person name="Lu F.H."/>
            <person name="Bevan M.W."/>
            <person name="Leroy P."/>
            <person name="Li P."/>
            <person name="You F.M."/>
            <person name="Sun Q."/>
            <person name="Liu Z."/>
            <person name="Lyons E."/>
            <person name="Wicker T."/>
            <person name="Salzberg S.L."/>
            <person name="Devos K.M."/>
            <person name="Dvorak J."/>
        </authorList>
    </citation>
    <scope>NUCLEOTIDE SEQUENCE [LARGE SCALE GENOMIC DNA]</scope>
    <source>
        <strain evidence="2">cv. AL8/78</strain>
    </source>
</reference>
<feature type="region of interest" description="Disordered" evidence="1">
    <location>
        <begin position="46"/>
        <end position="74"/>
    </location>
</feature>
<dbReference type="Proteomes" id="UP000015105">
    <property type="component" value="Chromosome 5D"/>
</dbReference>
<dbReference type="EnsemblPlants" id="AET5Gv20497400.24">
    <property type="protein sequence ID" value="AET5Gv20497400.24"/>
    <property type="gene ID" value="AET5Gv20497400"/>
</dbReference>
<keyword evidence="3" id="KW-1185">Reference proteome</keyword>
<dbReference type="EnsemblPlants" id="AET5Gv20497400.10">
    <property type="protein sequence ID" value="AET5Gv20497400.10"/>
    <property type="gene ID" value="AET5Gv20497400"/>
</dbReference>
<reference evidence="2" key="5">
    <citation type="journal article" date="2021" name="G3 (Bethesda)">
        <title>Aegilops tauschii genome assembly Aet v5.0 features greater sequence contiguity and improved annotation.</title>
        <authorList>
            <person name="Wang L."/>
            <person name="Zhu T."/>
            <person name="Rodriguez J.C."/>
            <person name="Deal K.R."/>
            <person name="Dubcovsky J."/>
            <person name="McGuire P.E."/>
            <person name="Lux T."/>
            <person name="Spannagl M."/>
            <person name="Mayer K.F.X."/>
            <person name="Baldrich P."/>
            <person name="Meyers B.C."/>
            <person name="Huo N."/>
            <person name="Gu Y.Q."/>
            <person name="Zhou H."/>
            <person name="Devos K.M."/>
            <person name="Bennetzen J.L."/>
            <person name="Unver T."/>
            <person name="Budak H."/>
            <person name="Gulick P.J."/>
            <person name="Galiba G."/>
            <person name="Kalapos B."/>
            <person name="Nelson D.R."/>
            <person name="Li P."/>
            <person name="You F.M."/>
            <person name="Luo M.C."/>
            <person name="Dvorak J."/>
        </authorList>
    </citation>
    <scope>NUCLEOTIDE SEQUENCE [LARGE SCALE GENOMIC DNA]</scope>
    <source>
        <strain evidence="2">cv. AL8/78</strain>
    </source>
</reference>
<evidence type="ECO:0000313" key="3">
    <source>
        <dbReference type="Proteomes" id="UP000015105"/>
    </source>
</evidence>
<feature type="compositionally biased region" description="Low complexity" evidence="1">
    <location>
        <begin position="55"/>
        <end position="70"/>
    </location>
</feature>
<name>A0A453KSB2_AEGTS</name>
<dbReference type="Gramene" id="AET5Gv20497400.10">
    <property type="protein sequence ID" value="AET5Gv20497400.10"/>
    <property type="gene ID" value="AET5Gv20497400"/>
</dbReference>
<protein>
    <submittedName>
        <fullName evidence="2">Uncharacterized protein</fullName>
    </submittedName>
</protein>
<sequence length="112" mass="12321">MHDVLWYMSSVRVSKARKFYCWHTPTEHRSKKPRHLVLALGTARGRNCSSTAPVHSPLSLSMHSSGSPTSQHIVAGGPSSQLLYGLQRREIARSSTCETVHVHAPAPPGKLQ</sequence>
<accession>A0A453KSB2</accession>
<dbReference type="AlphaFoldDB" id="A0A453KSB2"/>
<evidence type="ECO:0000256" key="1">
    <source>
        <dbReference type="SAM" id="MobiDB-lite"/>
    </source>
</evidence>
<proteinExistence type="predicted"/>
<reference evidence="3" key="1">
    <citation type="journal article" date="2014" name="Science">
        <title>Ancient hybridizations among the ancestral genomes of bread wheat.</title>
        <authorList>
            <consortium name="International Wheat Genome Sequencing Consortium,"/>
            <person name="Marcussen T."/>
            <person name="Sandve S.R."/>
            <person name="Heier L."/>
            <person name="Spannagl M."/>
            <person name="Pfeifer M."/>
            <person name="Jakobsen K.S."/>
            <person name="Wulff B.B."/>
            <person name="Steuernagel B."/>
            <person name="Mayer K.F."/>
            <person name="Olsen O.A."/>
        </authorList>
    </citation>
    <scope>NUCLEOTIDE SEQUENCE [LARGE SCALE GENOMIC DNA]</scope>
    <source>
        <strain evidence="3">cv. AL8/78</strain>
    </source>
</reference>
<organism evidence="2 3">
    <name type="scientific">Aegilops tauschii subsp. strangulata</name>
    <name type="common">Goatgrass</name>
    <dbReference type="NCBI Taxonomy" id="200361"/>
    <lineage>
        <taxon>Eukaryota</taxon>
        <taxon>Viridiplantae</taxon>
        <taxon>Streptophyta</taxon>
        <taxon>Embryophyta</taxon>
        <taxon>Tracheophyta</taxon>
        <taxon>Spermatophyta</taxon>
        <taxon>Magnoliopsida</taxon>
        <taxon>Liliopsida</taxon>
        <taxon>Poales</taxon>
        <taxon>Poaceae</taxon>
        <taxon>BOP clade</taxon>
        <taxon>Pooideae</taxon>
        <taxon>Triticodae</taxon>
        <taxon>Triticeae</taxon>
        <taxon>Triticinae</taxon>
        <taxon>Aegilops</taxon>
    </lineage>
</organism>
<reference evidence="2" key="4">
    <citation type="submission" date="2019-03" db="UniProtKB">
        <authorList>
            <consortium name="EnsemblPlants"/>
        </authorList>
    </citation>
    <scope>IDENTIFICATION</scope>
</reference>
<reference evidence="3" key="2">
    <citation type="journal article" date="2017" name="Nat. Plants">
        <title>The Aegilops tauschii genome reveals multiple impacts of transposons.</title>
        <authorList>
            <person name="Zhao G."/>
            <person name="Zou C."/>
            <person name="Li K."/>
            <person name="Wang K."/>
            <person name="Li T."/>
            <person name="Gao L."/>
            <person name="Zhang X."/>
            <person name="Wang H."/>
            <person name="Yang Z."/>
            <person name="Liu X."/>
            <person name="Jiang W."/>
            <person name="Mao L."/>
            <person name="Kong X."/>
            <person name="Jiao Y."/>
            <person name="Jia J."/>
        </authorList>
    </citation>
    <scope>NUCLEOTIDE SEQUENCE [LARGE SCALE GENOMIC DNA]</scope>
    <source>
        <strain evidence="3">cv. AL8/78</strain>
    </source>
</reference>